<protein>
    <recommendedName>
        <fullName evidence="9">Membrane protein BRI3</fullName>
    </recommendedName>
    <alternativeName>
        <fullName evidence="10">Brain protein I3</fullName>
    </alternativeName>
</protein>
<evidence type="ECO:0000256" key="13">
    <source>
        <dbReference type="SAM" id="Phobius"/>
    </source>
</evidence>
<dbReference type="AlphaFoldDB" id="A0A1Y1MED6"/>
<keyword evidence="8" id="KW-0458">Lysosome</keyword>
<organism evidence="14">
    <name type="scientific">Photinus pyralis</name>
    <name type="common">Common eastern firefly</name>
    <name type="synonym">Lampyris pyralis</name>
    <dbReference type="NCBI Taxonomy" id="7054"/>
    <lineage>
        <taxon>Eukaryota</taxon>
        <taxon>Metazoa</taxon>
        <taxon>Ecdysozoa</taxon>
        <taxon>Arthropoda</taxon>
        <taxon>Hexapoda</taxon>
        <taxon>Insecta</taxon>
        <taxon>Pterygota</taxon>
        <taxon>Neoptera</taxon>
        <taxon>Endopterygota</taxon>
        <taxon>Coleoptera</taxon>
        <taxon>Polyphaga</taxon>
        <taxon>Elateriformia</taxon>
        <taxon>Elateroidea</taxon>
        <taxon>Lampyridae</taxon>
        <taxon>Lampyrinae</taxon>
        <taxon>Photinus</taxon>
    </lineage>
</organism>
<dbReference type="Pfam" id="PF10164">
    <property type="entry name" value="BRI3"/>
    <property type="match status" value="1"/>
</dbReference>
<dbReference type="InterPro" id="IPR019317">
    <property type="entry name" value="BRI3"/>
</dbReference>
<comment type="subunit">
    <text evidence="11">Interacts with BRI3BP. Interacts with MGAT1 and IFITM3.</text>
</comment>
<evidence type="ECO:0000256" key="6">
    <source>
        <dbReference type="ARBA" id="ARBA00022989"/>
    </source>
</evidence>
<evidence type="ECO:0000256" key="7">
    <source>
        <dbReference type="ARBA" id="ARBA00023136"/>
    </source>
</evidence>
<accession>A0A1Y1MED6</accession>
<keyword evidence="4" id="KW-0963">Cytoplasm</keyword>
<evidence type="ECO:0000256" key="4">
    <source>
        <dbReference type="ARBA" id="ARBA00022490"/>
    </source>
</evidence>
<dbReference type="EMBL" id="GEZM01038254">
    <property type="protein sequence ID" value="JAV81687.1"/>
    <property type="molecule type" value="Transcribed_RNA"/>
</dbReference>
<name>A0A1Y1MED6_PHOPY</name>
<keyword evidence="7 13" id="KW-0472">Membrane</keyword>
<evidence type="ECO:0000313" key="14">
    <source>
        <dbReference type="EMBL" id="JAV81687.1"/>
    </source>
</evidence>
<dbReference type="GO" id="GO:0005765">
    <property type="term" value="C:lysosomal membrane"/>
    <property type="evidence" value="ECO:0007669"/>
    <property type="project" value="UniProtKB-SubCell"/>
</dbReference>
<dbReference type="PANTHER" id="PTHR13551:SF1">
    <property type="entry name" value="MEMBRANE PROTEIN BRI3"/>
    <property type="match status" value="1"/>
</dbReference>
<keyword evidence="6 13" id="KW-1133">Transmembrane helix</keyword>
<reference evidence="14" key="1">
    <citation type="journal article" date="2016" name="Sci. Rep.">
        <title>Molecular characterization of firefly nuptial gifts: a multi-omics approach sheds light on postcopulatory sexual selection.</title>
        <authorList>
            <person name="Al-Wathiqui N."/>
            <person name="Fallon T.R."/>
            <person name="South A."/>
            <person name="Weng J.K."/>
            <person name="Lewis S.M."/>
        </authorList>
    </citation>
    <scope>NUCLEOTIDE SEQUENCE</scope>
</reference>
<sequence>MHPTVHKEPPYPLNDGTGNRDLPPPYSPPINAQNISNPYPGAPYYAQTFVSNPQNDQFSNVPMYPQMIGPNYGSTAPNTTIIVPPQIITVGACPACRIGVLEDDYTCLGLLCAILFFPIGILCCLALKNRRCSACGAYFG</sequence>
<evidence type="ECO:0000256" key="2">
    <source>
        <dbReference type="ARBA" id="ARBA00004556"/>
    </source>
</evidence>
<evidence type="ECO:0000256" key="8">
    <source>
        <dbReference type="ARBA" id="ARBA00023228"/>
    </source>
</evidence>
<evidence type="ECO:0000256" key="3">
    <source>
        <dbReference type="ARBA" id="ARBA00008090"/>
    </source>
</evidence>
<evidence type="ECO:0000256" key="10">
    <source>
        <dbReference type="ARBA" id="ARBA00035449"/>
    </source>
</evidence>
<feature type="region of interest" description="Disordered" evidence="12">
    <location>
        <begin position="1"/>
        <end position="30"/>
    </location>
</feature>
<evidence type="ECO:0000256" key="12">
    <source>
        <dbReference type="SAM" id="MobiDB-lite"/>
    </source>
</evidence>
<evidence type="ECO:0000256" key="1">
    <source>
        <dbReference type="ARBA" id="ARBA00004155"/>
    </source>
</evidence>
<evidence type="ECO:0000256" key="11">
    <source>
        <dbReference type="ARBA" id="ARBA00046593"/>
    </source>
</evidence>
<feature type="transmembrane region" description="Helical" evidence="13">
    <location>
        <begin position="108"/>
        <end position="127"/>
    </location>
</feature>
<evidence type="ECO:0000256" key="5">
    <source>
        <dbReference type="ARBA" id="ARBA00022692"/>
    </source>
</evidence>
<keyword evidence="5 13" id="KW-0812">Transmembrane</keyword>
<comment type="similarity">
    <text evidence="3">Belongs to the BRI3 family.</text>
</comment>
<evidence type="ECO:0000256" key="9">
    <source>
        <dbReference type="ARBA" id="ARBA00035284"/>
    </source>
</evidence>
<comment type="subcellular location">
    <subcellularLocation>
        <location evidence="2">Cytoplasm</location>
        <location evidence="2">Perinuclear region</location>
    </subcellularLocation>
    <subcellularLocation>
        <location evidence="1">Lysosome membrane</location>
        <topology evidence="1">Multi-pass membrane protein</topology>
    </subcellularLocation>
</comment>
<proteinExistence type="inferred from homology"/>
<dbReference type="PANTHER" id="PTHR13551">
    <property type="entry name" value="BRAIN PROTEIN I3"/>
    <property type="match status" value="1"/>
</dbReference>
<dbReference type="GO" id="GO:0048471">
    <property type="term" value="C:perinuclear region of cytoplasm"/>
    <property type="evidence" value="ECO:0007669"/>
    <property type="project" value="UniProtKB-SubCell"/>
</dbReference>